<proteinExistence type="predicted"/>
<dbReference type="InterPro" id="IPR056470">
    <property type="entry name" value="BesD/HalB-like"/>
</dbReference>
<accession>A0AAP5IDL2</accession>
<dbReference type="Proteomes" id="UP000667802">
    <property type="component" value="Unassembled WGS sequence"/>
</dbReference>
<evidence type="ECO:0008006" key="3">
    <source>
        <dbReference type="Google" id="ProtNLM"/>
    </source>
</evidence>
<protein>
    <recommendedName>
        <fullName evidence="3">ArpA protein</fullName>
    </recommendedName>
</protein>
<organism evidence="1 2">
    <name type="scientific">Aetokthonos hydrillicola Thurmond2011</name>
    <dbReference type="NCBI Taxonomy" id="2712845"/>
    <lineage>
        <taxon>Bacteria</taxon>
        <taxon>Bacillati</taxon>
        <taxon>Cyanobacteriota</taxon>
        <taxon>Cyanophyceae</taxon>
        <taxon>Nostocales</taxon>
        <taxon>Hapalosiphonaceae</taxon>
        <taxon>Aetokthonos</taxon>
    </lineage>
</organism>
<sequence>MTQTLVFNDLDQQIRENINTNFSQESLPLLHQKFKRDGFIKVPEIMPLTIRQQMKEEALRLLEEYAERRDLKLATTGNTPRKMSVVTSECIAANSEFINSIYKSSSLLKFLEKLAGEPFLPCPSKDEEFLISRHEKSGDTHGWHWGDYRFALIWILETPPIEYGGMLQCVPHTSWDKSNPRIHEYLCENPIRTYGFVTGDIYLLKADTTLHRTVPLNRDATRIMLNMTWGCLDDEKRQLNGNDRWWAEKEVEAGVYS</sequence>
<reference evidence="2" key="1">
    <citation type="journal article" date="2021" name="Science">
        <title>Hunting the eagle killer: A cyanobacterial neurotoxin causes vacuolar myelinopathy.</title>
        <authorList>
            <person name="Breinlinger S."/>
            <person name="Phillips T.J."/>
            <person name="Haram B.N."/>
            <person name="Mares J."/>
            <person name="Martinez Yerena J.A."/>
            <person name="Hrouzek P."/>
            <person name="Sobotka R."/>
            <person name="Henderson W.M."/>
            <person name="Schmieder P."/>
            <person name="Williams S.M."/>
            <person name="Lauderdale J.D."/>
            <person name="Wilde H.D."/>
            <person name="Gerrin W."/>
            <person name="Kust A."/>
            <person name="Washington J.W."/>
            <person name="Wagner C."/>
            <person name="Geier B."/>
            <person name="Liebeke M."/>
            <person name="Enke H."/>
            <person name="Niedermeyer T.H.J."/>
            <person name="Wilde S.B."/>
        </authorList>
    </citation>
    <scope>NUCLEOTIDE SEQUENCE [LARGE SCALE GENOMIC DNA]</scope>
    <source>
        <strain evidence="2">Thurmond2011</strain>
    </source>
</reference>
<evidence type="ECO:0000313" key="2">
    <source>
        <dbReference type="Proteomes" id="UP000667802"/>
    </source>
</evidence>
<dbReference type="EMBL" id="JAALHA020000025">
    <property type="protein sequence ID" value="MDR9899536.1"/>
    <property type="molecule type" value="Genomic_DNA"/>
</dbReference>
<name>A0AAP5IDL2_9CYAN</name>
<comment type="caution">
    <text evidence="1">The sequence shown here is derived from an EMBL/GenBank/DDBJ whole genome shotgun (WGS) entry which is preliminary data.</text>
</comment>
<dbReference type="SUPFAM" id="SSF51197">
    <property type="entry name" value="Clavaminate synthase-like"/>
    <property type="match status" value="1"/>
</dbReference>
<dbReference type="RefSeq" id="WP_208350264.1">
    <property type="nucleotide sequence ID" value="NZ_JAALHA020000025.1"/>
</dbReference>
<gene>
    <name evidence="1" type="ORF">G7B40_034000</name>
</gene>
<keyword evidence="2" id="KW-1185">Reference proteome</keyword>
<dbReference type="Pfam" id="PF23169">
    <property type="entry name" value="HalD"/>
    <property type="match status" value="1"/>
</dbReference>
<dbReference type="AlphaFoldDB" id="A0AAP5IDL2"/>
<dbReference type="Gene3D" id="2.60.120.620">
    <property type="entry name" value="q2cbj1_9rhob like domain"/>
    <property type="match status" value="1"/>
</dbReference>
<evidence type="ECO:0000313" key="1">
    <source>
        <dbReference type="EMBL" id="MDR9899536.1"/>
    </source>
</evidence>